<dbReference type="GO" id="GO:0016020">
    <property type="term" value="C:membrane"/>
    <property type="evidence" value="ECO:0007669"/>
    <property type="project" value="UniProtKB-SubCell"/>
</dbReference>
<dbReference type="RefSeq" id="XP_035785425.1">
    <property type="nucleotide sequence ID" value="XM_035929532.1"/>
</dbReference>
<evidence type="ECO:0000313" key="9">
    <source>
        <dbReference type="EnsemblMetazoa" id="AALB006224-PA"/>
    </source>
</evidence>
<dbReference type="GeneID" id="118463150"/>
<accession>A0A182FI80</accession>
<proteinExistence type="predicted"/>
<dbReference type="CTD" id="36045"/>
<feature type="region of interest" description="Disordered" evidence="7">
    <location>
        <begin position="663"/>
        <end position="683"/>
    </location>
</feature>
<evidence type="ECO:0000256" key="8">
    <source>
        <dbReference type="SAM" id="Phobius"/>
    </source>
</evidence>
<evidence type="ECO:0000256" key="6">
    <source>
        <dbReference type="ARBA" id="ARBA00023315"/>
    </source>
</evidence>
<feature type="transmembrane region" description="Helical" evidence="8">
    <location>
        <begin position="450"/>
        <end position="469"/>
    </location>
</feature>
<dbReference type="GO" id="GO:0030258">
    <property type="term" value="P:lipid modification"/>
    <property type="evidence" value="ECO:0007669"/>
    <property type="project" value="TreeGrafter"/>
</dbReference>
<sequence>MDYAEEVPGDAALLERIRAYLAEIGVIKYVNFLITQFLALILASAFRSYLHPSKVTASTRHAIGLVIGLFFGYFCFGQQAIHIAGLPAVCYVVIRTQNPQFVQRIVMVVALIYLSCIHLHRQYYDYGSYSLDITGPLMIITQKVTSLAFSIHDGFTREIKDLTASQQQHAIRKLPSALEFFSYTLHFQGLMAGPLVFYKDYIDFIEGCHILKQASANAKYDIDKKIVHEPSPVKAVVKKVIASLVCALIFIKFATIYPIKAMKDDGFMQNSGFFFSLWYMMMATTAVRFKYYFAWLLADAICNNSGLGFNGYDERDGVTPRWDMLSNIQVLEFEFGTNFRNCINAWNAGTNRWLRMVVFERVPKRYGTLLTFSLSALWHGFYPGYYMTFATGALIVVAARTARKLFREPFQRTPATRTLYDVLTCLVTRVFMAYATFPFVLLEFRASLDMYLNVFMCLHLVALITVFVLSKFVPRGKGREAGAERSRSKVTLVAAEDEQNAEKLLLQSAAPLAVASEAILSNGDHRGTTAGPNTDPGSSQIRYRGENGRRPERSLLSVTTELPISSSTSSSINHKKTDEQLSAEDNNNSSSAPAPATVGIGKSPKPTRERIKEKLEQETRNFEEFIDKTVTGFVELKDDLMRLNDSNMSGLYIPRKVNGSAMNGGGHGNASNGETGDILNGTANGTTATGTAATTSTSGAFLKKEIDALNAAVQQANVLPAVLSNGHAK</sequence>
<evidence type="ECO:0000256" key="5">
    <source>
        <dbReference type="ARBA" id="ARBA00023136"/>
    </source>
</evidence>
<dbReference type="InterPro" id="IPR049941">
    <property type="entry name" value="LPLAT_7/PORCN-like"/>
</dbReference>
<keyword evidence="5 8" id="KW-0472">Membrane</keyword>
<feature type="transmembrane region" description="Helical" evidence="8">
    <location>
        <begin position="271"/>
        <end position="289"/>
    </location>
</feature>
<keyword evidence="6" id="KW-0012">Acyltransferase</keyword>
<protein>
    <recommendedName>
        <fullName evidence="11">Lysophospholipid acyltransferase 1</fullName>
    </recommendedName>
</protein>
<dbReference type="GO" id="GO:0016746">
    <property type="term" value="F:acyltransferase activity"/>
    <property type="evidence" value="ECO:0007669"/>
    <property type="project" value="UniProtKB-KW"/>
</dbReference>
<organism evidence="9 10">
    <name type="scientific">Anopheles albimanus</name>
    <name type="common">New world malaria mosquito</name>
    <dbReference type="NCBI Taxonomy" id="7167"/>
    <lineage>
        <taxon>Eukaryota</taxon>
        <taxon>Metazoa</taxon>
        <taxon>Ecdysozoa</taxon>
        <taxon>Arthropoda</taxon>
        <taxon>Hexapoda</taxon>
        <taxon>Insecta</taxon>
        <taxon>Pterygota</taxon>
        <taxon>Neoptera</taxon>
        <taxon>Endopterygota</taxon>
        <taxon>Diptera</taxon>
        <taxon>Nematocera</taxon>
        <taxon>Culicoidea</taxon>
        <taxon>Culicidae</taxon>
        <taxon>Anophelinae</taxon>
        <taxon>Anopheles</taxon>
    </lineage>
</organism>
<evidence type="ECO:0000256" key="4">
    <source>
        <dbReference type="ARBA" id="ARBA00022989"/>
    </source>
</evidence>
<feature type="transmembrane region" description="Helical" evidence="8">
    <location>
        <begin position="240"/>
        <end position="259"/>
    </location>
</feature>
<reference evidence="9" key="2">
    <citation type="submission" date="2022-08" db="UniProtKB">
        <authorList>
            <consortium name="EnsemblMetazoa"/>
        </authorList>
    </citation>
    <scope>IDENTIFICATION</scope>
    <source>
        <strain evidence="9">STECLA/ALBI9_A</strain>
    </source>
</reference>
<feature type="region of interest" description="Disordered" evidence="7">
    <location>
        <begin position="522"/>
        <end position="608"/>
    </location>
</feature>
<dbReference type="Pfam" id="PF03062">
    <property type="entry name" value="MBOAT"/>
    <property type="match status" value="1"/>
</dbReference>
<dbReference type="PANTHER" id="PTHR13906:SF4">
    <property type="entry name" value="LYSOPHOSPHOLIPID ACYLTRANSFERASE 6"/>
    <property type="match status" value="1"/>
</dbReference>
<name>A0A182FI80_ANOAL</name>
<dbReference type="RefSeq" id="XP_035785422.1">
    <property type="nucleotide sequence ID" value="XM_035929529.1"/>
</dbReference>
<comment type="subcellular location">
    <subcellularLocation>
        <location evidence="1">Membrane</location>
        <topology evidence="1">Multi-pass membrane protein</topology>
    </subcellularLocation>
</comment>
<feature type="transmembrane region" description="Helical" evidence="8">
    <location>
        <begin position="101"/>
        <end position="119"/>
    </location>
</feature>
<dbReference type="PANTHER" id="PTHR13906">
    <property type="entry name" value="PORCUPINE"/>
    <property type="match status" value="1"/>
</dbReference>
<evidence type="ECO:0000256" key="7">
    <source>
        <dbReference type="SAM" id="MobiDB-lite"/>
    </source>
</evidence>
<reference evidence="9 10" key="1">
    <citation type="journal article" date="2017" name="G3 (Bethesda)">
        <title>The Physical Genome Mapping of Anopheles albimanus Corrected Scaffold Misassemblies and Identified Interarm Rearrangements in Genus Anopheles.</title>
        <authorList>
            <person name="Artemov G.N."/>
            <person name="Peery A.N."/>
            <person name="Jiang X."/>
            <person name="Tu Z."/>
            <person name="Stegniy V.N."/>
            <person name="Sharakhova M.V."/>
            <person name="Sharakhov I.V."/>
        </authorList>
    </citation>
    <scope>NUCLEOTIDE SEQUENCE [LARGE SCALE GENOMIC DNA]</scope>
    <source>
        <strain evidence="9 10">ALBI9_A</strain>
    </source>
</reference>
<evidence type="ECO:0000256" key="3">
    <source>
        <dbReference type="ARBA" id="ARBA00022692"/>
    </source>
</evidence>
<dbReference type="VEuPathDB" id="VectorBase:AALB006224"/>
<feature type="compositionally biased region" description="Polar residues" evidence="7">
    <location>
        <begin position="583"/>
        <end position="592"/>
    </location>
</feature>
<feature type="compositionally biased region" description="Polar residues" evidence="7">
    <location>
        <begin position="530"/>
        <end position="541"/>
    </location>
</feature>
<evidence type="ECO:0000256" key="2">
    <source>
        <dbReference type="ARBA" id="ARBA00022679"/>
    </source>
</evidence>
<evidence type="ECO:0008006" key="11">
    <source>
        <dbReference type="Google" id="ProtNLM"/>
    </source>
</evidence>
<feature type="transmembrane region" description="Helical" evidence="8">
    <location>
        <begin position="62"/>
        <end position="81"/>
    </location>
</feature>
<feature type="compositionally biased region" description="Basic and acidic residues" evidence="7">
    <location>
        <begin position="543"/>
        <end position="553"/>
    </location>
</feature>
<dbReference type="AlphaFoldDB" id="A0A182FI80"/>
<dbReference type="VEuPathDB" id="VectorBase:AALB20_038025"/>
<evidence type="ECO:0000256" key="1">
    <source>
        <dbReference type="ARBA" id="ARBA00004141"/>
    </source>
</evidence>
<dbReference type="EnsemblMetazoa" id="AALB006224-RA">
    <property type="protein sequence ID" value="AALB006224-PA"/>
    <property type="gene ID" value="AALB006224"/>
</dbReference>
<dbReference type="RefSeq" id="XP_035785424.1">
    <property type="nucleotide sequence ID" value="XM_035929531.1"/>
</dbReference>
<keyword evidence="4 8" id="KW-1133">Transmembrane helix</keyword>
<feature type="transmembrane region" description="Helical" evidence="8">
    <location>
        <begin position="422"/>
        <end position="444"/>
    </location>
</feature>
<keyword evidence="2" id="KW-0808">Transferase</keyword>
<dbReference type="Proteomes" id="UP000069272">
    <property type="component" value="Chromosome 3L"/>
</dbReference>
<keyword evidence="3 8" id="KW-0812">Transmembrane</keyword>
<feature type="transmembrane region" description="Helical" evidence="8">
    <location>
        <begin position="29"/>
        <end position="50"/>
    </location>
</feature>
<dbReference type="InterPro" id="IPR004299">
    <property type="entry name" value="MBOAT_fam"/>
</dbReference>
<feature type="transmembrane region" description="Helical" evidence="8">
    <location>
        <begin position="384"/>
        <end position="402"/>
    </location>
</feature>
<evidence type="ECO:0000313" key="10">
    <source>
        <dbReference type="Proteomes" id="UP000069272"/>
    </source>
</evidence>
<keyword evidence="10" id="KW-1185">Reference proteome</keyword>
<dbReference type="STRING" id="7167.A0A182FI80"/>
<dbReference type="RefSeq" id="XP_035785423.1">
    <property type="nucleotide sequence ID" value="XM_035929530.1"/>
</dbReference>